<dbReference type="PANTHER" id="PTHR43027">
    <property type="entry name" value="DOXORUBICIN RESISTANCE ABC TRANSPORTER PERMEASE PROTEIN DRRC-RELATED"/>
    <property type="match status" value="1"/>
</dbReference>
<feature type="transmembrane region" description="Helical" evidence="5">
    <location>
        <begin position="231"/>
        <end position="256"/>
    </location>
</feature>
<comment type="subcellular location">
    <subcellularLocation>
        <location evidence="1">Membrane</location>
        <topology evidence="1">Multi-pass membrane protein</topology>
    </subcellularLocation>
</comment>
<dbReference type="Pfam" id="PF12698">
    <property type="entry name" value="ABC2_membrane_3"/>
    <property type="match status" value="1"/>
</dbReference>
<feature type="domain" description="ABC transmembrane type-2" evidence="6">
    <location>
        <begin position="154"/>
        <end position="375"/>
    </location>
</feature>
<dbReference type="GO" id="GO:0140359">
    <property type="term" value="F:ABC-type transporter activity"/>
    <property type="evidence" value="ECO:0007669"/>
    <property type="project" value="InterPro"/>
</dbReference>
<evidence type="ECO:0000256" key="5">
    <source>
        <dbReference type="SAM" id="Phobius"/>
    </source>
</evidence>
<dbReference type="OrthoDB" id="9771950at2"/>
<feature type="transmembrane region" description="Helical" evidence="5">
    <location>
        <begin position="302"/>
        <end position="328"/>
    </location>
</feature>
<evidence type="ECO:0000256" key="4">
    <source>
        <dbReference type="ARBA" id="ARBA00023136"/>
    </source>
</evidence>
<evidence type="ECO:0000256" key="1">
    <source>
        <dbReference type="ARBA" id="ARBA00004141"/>
    </source>
</evidence>
<evidence type="ECO:0000256" key="3">
    <source>
        <dbReference type="ARBA" id="ARBA00022989"/>
    </source>
</evidence>
<evidence type="ECO:0000259" key="6">
    <source>
        <dbReference type="PROSITE" id="PS51012"/>
    </source>
</evidence>
<reference evidence="7 8" key="1">
    <citation type="submission" date="2013-12" db="EMBL/GenBank/DDBJ databases">
        <title>Comparative genomics of Petrotoga isolates.</title>
        <authorList>
            <person name="Nesbo C.L."/>
            <person name="Charchuk R."/>
            <person name="Chow K."/>
        </authorList>
    </citation>
    <scope>NUCLEOTIDE SEQUENCE [LARGE SCALE GENOMIC DNA]</scope>
    <source>
        <strain evidence="7 8">DSM 13574</strain>
    </source>
</reference>
<dbReference type="PANTHER" id="PTHR43027:SF2">
    <property type="entry name" value="TRANSPORT PERMEASE PROTEIN"/>
    <property type="match status" value="1"/>
</dbReference>
<feature type="transmembrane region" description="Helical" evidence="5">
    <location>
        <begin position="187"/>
        <end position="211"/>
    </location>
</feature>
<name>A0A2K1NXB8_9BACT</name>
<feature type="transmembrane region" description="Helical" evidence="5">
    <location>
        <begin position="348"/>
        <end position="370"/>
    </location>
</feature>
<keyword evidence="2 5" id="KW-0812">Transmembrane</keyword>
<keyword evidence="4 5" id="KW-0472">Membrane</keyword>
<proteinExistence type="predicted"/>
<feature type="transmembrane region" description="Helical" evidence="5">
    <location>
        <begin position="268"/>
        <end position="290"/>
    </location>
</feature>
<evidence type="ECO:0000313" key="8">
    <source>
        <dbReference type="Proteomes" id="UP000236434"/>
    </source>
</evidence>
<dbReference type="EMBL" id="AZRL01000022">
    <property type="protein sequence ID" value="PNR95191.1"/>
    <property type="molecule type" value="Genomic_DNA"/>
</dbReference>
<dbReference type="Proteomes" id="UP000236434">
    <property type="component" value="Unassembled WGS sequence"/>
</dbReference>
<dbReference type="InterPro" id="IPR013525">
    <property type="entry name" value="ABC2_TM"/>
</dbReference>
<evidence type="ECO:0000256" key="2">
    <source>
        <dbReference type="ARBA" id="ARBA00022692"/>
    </source>
</evidence>
<dbReference type="RefSeq" id="WP_103067775.1">
    <property type="nucleotide sequence ID" value="NZ_AZRL01000022.1"/>
</dbReference>
<sequence length="380" mass="44232">MKKIINLTKTFFLNSSREFAVPFWTIIFPTLFFILFVSIFENIGTSENLDLKVGIYYEEPLQGVIKTTFDDVFSPSESNHIPFQVEEYDSFEKGLQNLKNSEINVFVVFPENFNLLNLKFLIETIEVPDIKVYYTNDSASMYAKDIFEIFLDEMNIMMYTRGEEVKLTVNEEIIGIKQSEPYRYRDFLFPAIILMSVLTVAVFNMPIYFSYYVEKGVFKRLNSTPIKGNEYFFSFLLSHLILLLLSLIVLYVEAYLFDVNPDIYKPEFIAYSGFSILVILSVGLLLSSLYKNMGSAEAISQVIYQATIFLSGFYFEVTNTPWFIRWYVYFNPVTYLLDGMRKLMTGNVLVPVNIIVPVIWMVASILIFSMSYKGMVYHEK</sequence>
<gene>
    <name evidence="7" type="ORF">X929_09845</name>
</gene>
<accession>A0A2K1NXB8</accession>
<dbReference type="InterPro" id="IPR052902">
    <property type="entry name" value="ABC-2_transporter"/>
</dbReference>
<protein>
    <recommendedName>
        <fullName evidence="6">ABC transmembrane type-2 domain-containing protein</fullName>
    </recommendedName>
</protein>
<dbReference type="AlphaFoldDB" id="A0A2K1NXB8"/>
<comment type="caution">
    <text evidence="7">The sequence shown here is derived from an EMBL/GenBank/DDBJ whole genome shotgun (WGS) entry which is preliminary data.</text>
</comment>
<organism evidence="7 8">
    <name type="scientific">Petrotoga olearia DSM 13574</name>
    <dbReference type="NCBI Taxonomy" id="1122955"/>
    <lineage>
        <taxon>Bacteria</taxon>
        <taxon>Thermotogati</taxon>
        <taxon>Thermotogota</taxon>
        <taxon>Thermotogae</taxon>
        <taxon>Petrotogales</taxon>
        <taxon>Petrotogaceae</taxon>
        <taxon>Petrotoga</taxon>
    </lineage>
</organism>
<evidence type="ECO:0000313" key="7">
    <source>
        <dbReference type="EMBL" id="PNR95191.1"/>
    </source>
</evidence>
<dbReference type="GO" id="GO:0016020">
    <property type="term" value="C:membrane"/>
    <property type="evidence" value="ECO:0007669"/>
    <property type="project" value="UniProtKB-SubCell"/>
</dbReference>
<feature type="transmembrane region" description="Helical" evidence="5">
    <location>
        <begin position="21"/>
        <end position="40"/>
    </location>
</feature>
<dbReference type="PROSITE" id="PS51012">
    <property type="entry name" value="ABC_TM2"/>
    <property type="match status" value="1"/>
</dbReference>
<dbReference type="InterPro" id="IPR047817">
    <property type="entry name" value="ABC2_TM_bact-type"/>
</dbReference>
<keyword evidence="3 5" id="KW-1133">Transmembrane helix</keyword>